<feature type="transmembrane region" description="Helical" evidence="1">
    <location>
        <begin position="37"/>
        <end position="61"/>
    </location>
</feature>
<dbReference type="RefSeq" id="WP_340932903.1">
    <property type="nucleotide sequence ID" value="NZ_CP150496.1"/>
</dbReference>
<feature type="transmembrane region" description="Helical" evidence="1">
    <location>
        <begin position="67"/>
        <end position="87"/>
    </location>
</feature>
<dbReference type="PANTHER" id="PTHR36974">
    <property type="entry name" value="MEMBRANE PROTEIN-RELATED"/>
    <property type="match status" value="1"/>
</dbReference>
<keyword evidence="3" id="KW-1185">Reference proteome</keyword>
<dbReference type="PANTHER" id="PTHR36974:SF1">
    <property type="entry name" value="DOXX FAMILY MEMBRANE PROTEIN"/>
    <property type="match status" value="1"/>
</dbReference>
<accession>A0ABZ2TQL4</accession>
<keyword evidence="1" id="KW-0472">Membrane</keyword>
<feature type="transmembrane region" description="Helical" evidence="1">
    <location>
        <begin position="99"/>
        <end position="118"/>
    </location>
</feature>
<sequence>METTVLILRIFFGILFCFAGIMHIIKPKIFKHFIPEFLPKLLINYVFGALEFFLGLGLFFTSSVKNASVGIFILLVIFLPIHIWDATKIRPAIGSKKIAYVRIPLQFLLMYCIYLIYINY</sequence>
<evidence type="ECO:0000256" key="1">
    <source>
        <dbReference type="SAM" id="Phobius"/>
    </source>
</evidence>
<evidence type="ECO:0000313" key="3">
    <source>
        <dbReference type="Proteomes" id="UP001491088"/>
    </source>
</evidence>
<evidence type="ECO:0008006" key="4">
    <source>
        <dbReference type="Google" id="ProtNLM"/>
    </source>
</evidence>
<organism evidence="2 3">
    <name type="scientific">Polaribacter marinaquae</name>
    <dbReference type="NCBI Taxonomy" id="1642819"/>
    <lineage>
        <taxon>Bacteria</taxon>
        <taxon>Pseudomonadati</taxon>
        <taxon>Bacteroidota</taxon>
        <taxon>Flavobacteriia</taxon>
        <taxon>Flavobacteriales</taxon>
        <taxon>Flavobacteriaceae</taxon>
    </lineage>
</organism>
<proteinExistence type="predicted"/>
<feature type="transmembrane region" description="Helical" evidence="1">
    <location>
        <begin position="6"/>
        <end position="25"/>
    </location>
</feature>
<dbReference type="EMBL" id="CP150496">
    <property type="protein sequence ID" value="WYW55424.1"/>
    <property type="molecule type" value="Genomic_DNA"/>
</dbReference>
<protein>
    <recommendedName>
        <fullName evidence="4">DoxX family protein</fullName>
    </recommendedName>
</protein>
<reference evidence="2 3" key="1">
    <citation type="submission" date="2024-03" db="EMBL/GenBank/DDBJ databases">
        <authorList>
            <person name="Cao K."/>
        </authorList>
    </citation>
    <scope>NUCLEOTIDE SEQUENCE [LARGE SCALE GENOMIC DNA]</scope>
    <source>
        <strain evidence="2 3">MCCC 1K00696</strain>
    </source>
</reference>
<gene>
    <name evidence="2" type="ORF">WG950_12905</name>
</gene>
<name>A0ABZ2TQL4_9FLAO</name>
<dbReference type="Proteomes" id="UP001491088">
    <property type="component" value="Chromosome"/>
</dbReference>
<keyword evidence="1" id="KW-1133">Transmembrane helix</keyword>
<evidence type="ECO:0000313" key="2">
    <source>
        <dbReference type="EMBL" id="WYW55424.1"/>
    </source>
</evidence>
<keyword evidence="1" id="KW-0812">Transmembrane</keyword>